<evidence type="ECO:0000256" key="3">
    <source>
        <dbReference type="SAM" id="MobiDB-lite"/>
    </source>
</evidence>
<proteinExistence type="predicted"/>
<protein>
    <submittedName>
        <fullName evidence="4">RTX toxin</fullName>
    </submittedName>
</protein>
<keyword evidence="2" id="KW-0964">Secreted</keyword>
<dbReference type="PANTHER" id="PTHR38340">
    <property type="entry name" value="S-LAYER PROTEIN"/>
    <property type="match status" value="1"/>
</dbReference>
<evidence type="ECO:0000256" key="2">
    <source>
        <dbReference type="ARBA" id="ARBA00022525"/>
    </source>
</evidence>
<feature type="compositionally biased region" description="Gly residues" evidence="3">
    <location>
        <begin position="1498"/>
        <end position="1510"/>
    </location>
</feature>
<organism evidence="4 5">
    <name type="scientific">Roseovarius mucosus DSM 17069</name>
    <dbReference type="NCBI Taxonomy" id="1288298"/>
    <lineage>
        <taxon>Bacteria</taxon>
        <taxon>Pseudomonadati</taxon>
        <taxon>Pseudomonadota</taxon>
        <taxon>Alphaproteobacteria</taxon>
        <taxon>Rhodobacterales</taxon>
        <taxon>Roseobacteraceae</taxon>
        <taxon>Roseovarius</taxon>
    </lineage>
</organism>
<reference evidence="4 5" key="1">
    <citation type="submission" date="2013-01" db="EMBL/GenBank/DDBJ databases">
        <authorList>
            <person name="Fiebig A."/>
            <person name="Goeker M."/>
            <person name="Klenk H.-P.P."/>
        </authorList>
    </citation>
    <scope>NUCLEOTIDE SEQUENCE [LARGE SCALE GENOMIC DNA]</scope>
    <source>
        <strain evidence="4 5">DSM 17069</strain>
    </source>
</reference>
<dbReference type="STRING" id="215743.ROSMUCSMR3_00457"/>
<dbReference type="PATRIC" id="fig|1288298.3.peg.2207"/>
<evidence type="ECO:0000313" key="4">
    <source>
        <dbReference type="EMBL" id="KGM87461.1"/>
    </source>
</evidence>
<dbReference type="Pfam" id="PF00353">
    <property type="entry name" value="HemolysinCabind"/>
    <property type="match status" value="15"/>
</dbReference>
<dbReference type="InterPro" id="IPR001343">
    <property type="entry name" value="Hemolysn_Ca-bd"/>
</dbReference>
<dbReference type="SUPFAM" id="SSF51120">
    <property type="entry name" value="beta-Roll"/>
    <property type="match status" value="9"/>
</dbReference>
<evidence type="ECO:0000313" key="5">
    <source>
        <dbReference type="Proteomes" id="UP000030021"/>
    </source>
</evidence>
<feature type="region of interest" description="Disordered" evidence="3">
    <location>
        <begin position="1430"/>
        <end position="1610"/>
    </location>
</feature>
<dbReference type="Gene3D" id="2.160.20.160">
    <property type="match status" value="1"/>
</dbReference>
<dbReference type="HOGENOM" id="CLU_240660_0_0_5"/>
<dbReference type="EMBL" id="AONH01000013">
    <property type="protein sequence ID" value="KGM87461.1"/>
    <property type="molecule type" value="Genomic_DNA"/>
</dbReference>
<evidence type="ECO:0000256" key="1">
    <source>
        <dbReference type="ARBA" id="ARBA00004613"/>
    </source>
</evidence>
<gene>
    <name evidence="4" type="ORF">rosmuc_02195</name>
</gene>
<dbReference type="GO" id="GO:0005509">
    <property type="term" value="F:calcium ion binding"/>
    <property type="evidence" value="ECO:0007669"/>
    <property type="project" value="InterPro"/>
</dbReference>
<dbReference type="PANTHER" id="PTHR38340:SF1">
    <property type="entry name" value="S-LAYER PROTEIN"/>
    <property type="match status" value="1"/>
</dbReference>
<dbReference type="PROSITE" id="PS00330">
    <property type="entry name" value="HEMOLYSIN_CALCIUM"/>
    <property type="match status" value="7"/>
</dbReference>
<comment type="subcellular location">
    <subcellularLocation>
        <location evidence="1">Secreted</location>
    </subcellularLocation>
</comment>
<accession>A0A0A0HKN7</accession>
<sequence length="1736" mass="176640">MGLELDAYKARTEQTILRLQALQDVTSRIGTLISTAQFGVKKYKTADKTAESVDDSLFTVTNLLTVAGFVSPLKTPVTALKTVLDRIEPVVDSIDDKFDEISGKDNAATPETETDGQFVETIETGLTGAALTFSAVTDALALRIRQLEIASAATGNFVDALEVANRDAEAWSGDYTALNAAIEAQMAARNALIQGVQALYTNVKAEVDAFLAVLVDIDFDSILGEIVDLEEIAKVFDFLKAPLSVAESLLAPIQPLLNAVDFLVGLIVNPVIDFVIETLNLDNILEATEAVIDALIPSINLLDAFEQLIQPLQDFLLEYIVDGLGTLPLLDTVENAFFGGVAGNADQGPTGWGNDVANLLTGDSGDDILDALDGSDTILGGGGNDVLIAGAGSDLLNGGAGDDLFYFGASFTEYELARDPDAGDIIVSHLAPQTEVNTGIDVLSALQDGDHVVFTDISFTGAELNNALIGGSVLNGDRNGFAEDDLLFLNSTGTPVNGFHVANGLGGDDRIFGSTLDDQLNGGTGNDVLVPGRGDDQANGGAGIDTFQVLRGANSRLTVDLIAGTSFGQGQDTLSSLENVIASPDQDHKIRGTEGANAIYTGDGIDVITGLGGNDTIDAGGEDDYIIGGRGADVINAGAGNIDVMISGSAAQAGVSDHYIGGDGFDVVSYTSSSNTIRFDINDQSDDPSILQQLNTYMQGIEDSGPVRIDADTGRISRFDLAGNLIATDTTDGVEGFMGSDLADTLFGAPSARLLHGAGGDDVIRTGGTENIDGGEGDDLILIEEVDGGATALQVEGGGGFDRLQLDGVGDARWFYRVESAISLTLRAHKTTVQGEDLRNARDVFFSVRPRGVEEIALGNFDDHAIYAPGGSATAVFLLQDGNDRFDGENGFADVDAGNGNDIGNFNSGGGGIFRGGAGDDFAVYDDAGTDNAALMGADNDVVQIERFRGHADGGTGYDTIAFNVNFNARIVADLAAGTVMSFNGLPVNNSEQVGMTLQDFEVVIATEFNDLVDGSSQSEQILGRGGNDTLRGAGGRDKLYGGAGNDTLEGGADEDLLHGGGGNDRLDGGAGNDTASYAWARPGGLNGAIIADSFGAVTVNLETGTATGTFGSDVLISIENVIGTGADDRLIGDAQNNMLSGGAGQDSLEGGGGDDILITGTGDDTVAAGAGDDTVVVGLGVKSLDGGTGFDTLDFGTASGSVDLNLVTGSYIATLTDRIPRWADLDPDGDGVTESDGTEARIFAGVSLTPLDVFEANPSQSNSADDVTRILPSLEDSGFAAFQIALVEVAVPASGSFAGFERVIGGDGNDTVAGTSEGDEMFGGAGRDRLTAFAGDDLLNGGLGDDTLDAGTGNDTLEGGLGNDSLVGGVGFDVMILAAAMSDVRIAQDGDSLTLASPDGTDTVVGIEQFRFSDATLSLAEVLSLPSVGRQETGTSGNDTLTGGSGDDTLIGQRGDDSISGLEGDDGVFGEDGNDALSGGDGDDSIAGADGDDTVSGGPGNDNIGGGQGNDTLRGDDGNDIIGAGFGDDSVSGGAGNDVVAGGAGNDSLSGGDGNDSMSGSFGNDIIDAGSGDDDIGGGTGRDTIDAGAGNDRVGGGEGDDSILGGDGNDFLAGGGRNDTIDGGAGNDTINAGAGNDILTGGSGGDQFVFTAFFEGESDVITDFEDGIDRFFIRIVNPDTGVENINNGGNGLVGFVMAMNITDTAAGAQMSVNGNTILVEGVGAADLTLDDFSFL</sequence>
<feature type="compositionally biased region" description="Polar residues" evidence="3">
    <location>
        <begin position="1431"/>
        <end position="1443"/>
    </location>
</feature>
<dbReference type="Gene3D" id="2.150.10.10">
    <property type="entry name" value="Serralysin-like metalloprotease, C-terminal"/>
    <property type="match status" value="8"/>
</dbReference>
<dbReference type="InterPro" id="IPR050557">
    <property type="entry name" value="RTX_toxin/Mannuronan_C5-epim"/>
</dbReference>
<dbReference type="eggNOG" id="COG2931">
    <property type="taxonomic scope" value="Bacteria"/>
</dbReference>
<dbReference type="Proteomes" id="UP000030021">
    <property type="component" value="Unassembled WGS sequence"/>
</dbReference>
<dbReference type="OrthoDB" id="7730468at2"/>
<dbReference type="PRINTS" id="PR00313">
    <property type="entry name" value="CABNDNGRPT"/>
</dbReference>
<dbReference type="GO" id="GO:0005576">
    <property type="term" value="C:extracellular region"/>
    <property type="evidence" value="ECO:0007669"/>
    <property type="project" value="UniProtKB-SubCell"/>
</dbReference>
<name>A0A0A0HKN7_9RHOB</name>
<dbReference type="RefSeq" id="WP_037273209.1">
    <property type="nucleotide sequence ID" value="NZ_KN293980.1"/>
</dbReference>
<dbReference type="InterPro" id="IPR018511">
    <property type="entry name" value="Hemolysin-typ_Ca-bd_CS"/>
</dbReference>
<feature type="compositionally biased region" description="Acidic residues" evidence="3">
    <location>
        <begin position="1464"/>
        <end position="1475"/>
    </location>
</feature>
<feature type="compositionally biased region" description="Low complexity" evidence="3">
    <location>
        <begin position="1528"/>
        <end position="1571"/>
    </location>
</feature>
<dbReference type="InterPro" id="IPR011049">
    <property type="entry name" value="Serralysin-like_metalloprot_C"/>
</dbReference>
<comment type="caution">
    <text evidence="4">The sequence shown here is derived from an EMBL/GenBank/DDBJ whole genome shotgun (WGS) entry which is preliminary data.</text>
</comment>